<dbReference type="NCBIfam" id="TIGR00406">
    <property type="entry name" value="prmA"/>
    <property type="match status" value="1"/>
</dbReference>
<dbReference type="CDD" id="cd02440">
    <property type="entry name" value="AdoMet_MTases"/>
    <property type="match status" value="1"/>
</dbReference>
<dbReference type="GO" id="GO:0005829">
    <property type="term" value="C:cytosol"/>
    <property type="evidence" value="ECO:0007669"/>
    <property type="project" value="TreeGrafter"/>
</dbReference>
<dbReference type="SUPFAM" id="SSF53335">
    <property type="entry name" value="S-adenosyl-L-methionine-dependent methyltransferases"/>
    <property type="match status" value="1"/>
</dbReference>
<dbReference type="InterPro" id="IPR004498">
    <property type="entry name" value="Ribosomal_PrmA_MeTrfase"/>
</dbReference>
<feature type="binding site" evidence="6">
    <location>
        <position position="143"/>
    </location>
    <ligand>
        <name>S-adenosyl-L-methionine</name>
        <dbReference type="ChEBI" id="CHEBI:59789"/>
    </ligand>
</feature>
<keyword evidence="8" id="KW-1185">Reference proteome</keyword>
<evidence type="ECO:0000313" key="8">
    <source>
        <dbReference type="Proteomes" id="UP000266313"/>
    </source>
</evidence>
<evidence type="ECO:0000256" key="1">
    <source>
        <dbReference type="ARBA" id="ARBA00009741"/>
    </source>
</evidence>
<comment type="similarity">
    <text evidence="1 6">Belongs to the methyltransferase superfamily. PrmA family.</text>
</comment>
<evidence type="ECO:0000256" key="3">
    <source>
        <dbReference type="ARBA" id="ARBA00022603"/>
    </source>
</evidence>
<evidence type="ECO:0000313" key="7">
    <source>
        <dbReference type="EMBL" id="BBA34388.1"/>
    </source>
</evidence>
<dbReference type="PANTHER" id="PTHR43648:SF1">
    <property type="entry name" value="ELECTRON TRANSFER FLAVOPROTEIN BETA SUBUNIT LYSINE METHYLTRANSFERASE"/>
    <property type="match status" value="1"/>
</dbReference>
<dbReference type="EMBL" id="AP017928">
    <property type="protein sequence ID" value="BBA34388.1"/>
    <property type="molecule type" value="Genomic_DNA"/>
</dbReference>
<dbReference type="EC" id="2.1.1.-" evidence="6"/>
<dbReference type="GO" id="GO:0016279">
    <property type="term" value="F:protein-lysine N-methyltransferase activity"/>
    <property type="evidence" value="ECO:0007669"/>
    <property type="project" value="TreeGrafter"/>
</dbReference>
<sequence>MWRQLAITVDETSAEPVSDLLSSLGAVSVSFEDAGDQPLFEPKPGETPVWRQTKVLGLFDADADTDRIRNSVVNRFGERVLQCQVEDLEDRVWERAWLDHFQPMRFGRRLWICPTGFEPPEPEAVNVVLDPGLAFGTGTHPTTALCLEWLDAHDLEGKTVIDYGCGSGILAVAALKLGASMAYGIDIDPQALTASDENARKNGVEGNLALGYPREFSGLHADLLIANILATPLIKLAAEISEKVLPGGSLALSGILATQVDAVRSAYASEFDFSLPVLREEWALLAGVKIRG</sequence>
<dbReference type="PIRSF" id="PIRSF000401">
    <property type="entry name" value="RPL11_MTase"/>
    <property type="match status" value="1"/>
</dbReference>
<dbReference type="RefSeq" id="WP_119629809.1">
    <property type="nucleotide sequence ID" value="NZ_AP017928.1"/>
</dbReference>
<comment type="function">
    <text evidence="6">Methylates ribosomal protein L11.</text>
</comment>
<evidence type="ECO:0000256" key="2">
    <source>
        <dbReference type="ARBA" id="ARBA00022490"/>
    </source>
</evidence>
<comment type="subcellular location">
    <subcellularLocation>
        <location evidence="6">Cytoplasm</location>
    </subcellularLocation>
</comment>
<dbReference type="HAMAP" id="MF_00735">
    <property type="entry name" value="Methyltr_PrmA"/>
    <property type="match status" value="1"/>
</dbReference>
<dbReference type="GO" id="GO:0032259">
    <property type="term" value="P:methylation"/>
    <property type="evidence" value="ECO:0007669"/>
    <property type="project" value="UniProtKB-KW"/>
</dbReference>
<keyword evidence="3 6" id="KW-0489">Methyltransferase</keyword>
<comment type="catalytic activity">
    <reaction evidence="6">
        <text>L-lysyl-[protein] + 3 S-adenosyl-L-methionine = N(6),N(6),N(6)-trimethyl-L-lysyl-[protein] + 3 S-adenosyl-L-homocysteine + 3 H(+)</text>
        <dbReference type="Rhea" id="RHEA:54192"/>
        <dbReference type="Rhea" id="RHEA-COMP:9752"/>
        <dbReference type="Rhea" id="RHEA-COMP:13826"/>
        <dbReference type="ChEBI" id="CHEBI:15378"/>
        <dbReference type="ChEBI" id="CHEBI:29969"/>
        <dbReference type="ChEBI" id="CHEBI:57856"/>
        <dbReference type="ChEBI" id="CHEBI:59789"/>
        <dbReference type="ChEBI" id="CHEBI:61961"/>
    </reaction>
</comment>
<keyword evidence="7" id="KW-0689">Ribosomal protein</keyword>
<dbReference type="Pfam" id="PF06325">
    <property type="entry name" value="PrmA"/>
    <property type="match status" value="1"/>
</dbReference>
<dbReference type="InterPro" id="IPR050078">
    <property type="entry name" value="Ribosomal_L11_MeTrfase_PrmA"/>
</dbReference>
<evidence type="ECO:0000256" key="4">
    <source>
        <dbReference type="ARBA" id="ARBA00022679"/>
    </source>
</evidence>
<organism evidence="7 8">
    <name type="scientific">Methylocaldum marinum</name>
    <dbReference type="NCBI Taxonomy" id="1432792"/>
    <lineage>
        <taxon>Bacteria</taxon>
        <taxon>Pseudomonadati</taxon>
        <taxon>Pseudomonadota</taxon>
        <taxon>Gammaproteobacteria</taxon>
        <taxon>Methylococcales</taxon>
        <taxon>Methylococcaceae</taxon>
        <taxon>Methylocaldum</taxon>
    </lineage>
</organism>
<protein>
    <recommendedName>
        <fullName evidence="6">Ribosomal protein L11 methyltransferase</fullName>
        <shortName evidence="6">L11 Mtase</shortName>
        <ecNumber evidence="6">2.1.1.-</ecNumber>
    </recommendedName>
</protein>
<keyword evidence="2 6" id="KW-0963">Cytoplasm</keyword>
<keyword evidence="5 6" id="KW-0949">S-adenosyl-L-methionine</keyword>
<keyword evidence="7" id="KW-0687">Ribonucleoprotein</keyword>
<dbReference type="Proteomes" id="UP000266313">
    <property type="component" value="Chromosome"/>
</dbReference>
<reference evidence="7 8" key="1">
    <citation type="submission" date="2016-12" db="EMBL/GenBank/DDBJ databases">
        <title>Genome sequencing of Methylocaldum marinum.</title>
        <authorList>
            <person name="Takeuchi M."/>
            <person name="Kamagata Y."/>
            <person name="Hiraoka S."/>
            <person name="Oshima K."/>
            <person name="Hattori M."/>
            <person name="Iwasaki W."/>
        </authorList>
    </citation>
    <scope>NUCLEOTIDE SEQUENCE [LARGE SCALE GENOMIC DNA]</scope>
    <source>
        <strain evidence="7 8">S8</strain>
    </source>
</reference>
<feature type="binding site" evidence="6">
    <location>
        <position position="186"/>
    </location>
    <ligand>
        <name>S-adenosyl-L-methionine</name>
        <dbReference type="ChEBI" id="CHEBI:59789"/>
    </ligand>
</feature>
<accession>A0A250KRW5</accession>
<name>A0A250KRW5_9GAMM</name>
<dbReference type="GO" id="GO:0005840">
    <property type="term" value="C:ribosome"/>
    <property type="evidence" value="ECO:0007669"/>
    <property type="project" value="UniProtKB-KW"/>
</dbReference>
<dbReference type="Gene3D" id="3.40.50.150">
    <property type="entry name" value="Vaccinia Virus protein VP39"/>
    <property type="match status" value="1"/>
</dbReference>
<dbReference type="AlphaFoldDB" id="A0A250KRW5"/>
<dbReference type="KEGG" id="mmai:sS8_2436"/>
<feature type="binding site" evidence="6">
    <location>
        <position position="164"/>
    </location>
    <ligand>
        <name>S-adenosyl-L-methionine</name>
        <dbReference type="ChEBI" id="CHEBI:59789"/>
    </ligand>
</feature>
<feature type="binding site" evidence="6">
    <location>
        <position position="227"/>
    </location>
    <ligand>
        <name>S-adenosyl-L-methionine</name>
        <dbReference type="ChEBI" id="CHEBI:59789"/>
    </ligand>
</feature>
<dbReference type="PANTHER" id="PTHR43648">
    <property type="entry name" value="ELECTRON TRANSFER FLAVOPROTEIN BETA SUBUNIT LYSINE METHYLTRANSFERASE"/>
    <property type="match status" value="1"/>
</dbReference>
<evidence type="ECO:0000256" key="6">
    <source>
        <dbReference type="HAMAP-Rule" id="MF_00735"/>
    </source>
</evidence>
<proteinExistence type="inferred from homology"/>
<dbReference type="InterPro" id="IPR029063">
    <property type="entry name" value="SAM-dependent_MTases_sf"/>
</dbReference>
<evidence type="ECO:0000256" key="5">
    <source>
        <dbReference type="ARBA" id="ARBA00022691"/>
    </source>
</evidence>
<keyword evidence="4 6" id="KW-0808">Transferase</keyword>
<dbReference type="OrthoDB" id="9785995at2"/>
<gene>
    <name evidence="6" type="primary">prmA</name>
    <name evidence="7" type="ORF">sS8_2436</name>
</gene>